<dbReference type="GO" id="GO:0015562">
    <property type="term" value="F:efflux transmembrane transporter activity"/>
    <property type="evidence" value="ECO:0007669"/>
    <property type="project" value="TreeGrafter"/>
</dbReference>
<dbReference type="HOGENOM" id="CLU_018816_1_0_6"/>
<dbReference type="InterPro" id="IPR006143">
    <property type="entry name" value="RND_pump_MFP"/>
</dbReference>
<feature type="chain" id="PRO_5004374365" evidence="2">
    <location>
        <begin position="21"/>
        <end position="353"/>
    </location>
</feature>
<evidence type="ECO:0000313" key="5">
    <source>
        <dbReference type="Proteomes" id="UP000032749"/>
    </source>
</evidence>
<organism evidence="4 5">
    <name type="scientific">Oleispira antarctica RB-8</name>
    <dbReference type="NCBI Taxonomy" id="698738"/>
    <lineage>
        <taxon>Bacteria</taxon>
        <taxon>Pseudomonadati</taxon>
        <taxon>Pseudomonadota</taxon>
        <taxon>Gammaproteobacteria</taxon>
        <taxon>Oceanospirillales</taxon>
        <taxon>Oceanospirillaceae</taxon>
        <taxon>Oleispira</taxon>
    </lineage>
</organism>
<accession>R4YTC4</accession>
<dbReference type="Proteomes" id="UP000032749">
    <property type="component" value="Chromosome"/>
</dbReference>
<dbReference type="Gene3D" id="2.40.420.20">
    <property type="match status" value="1"/>
</dbReference>
<protein>
    <submittedName>
        <fullName evidence="4">Putative multidrug resistance protein (Substrate binding lipoprotein)</fullName>
    </submittedName>
</protein>
<dbReference type="PROSITE" id="PS51257">
    <property type="entry name" value="PROKAR_LIPOPROTEIN"/>
    <property type="match status" value="1"/>
</dbReference>
<dbReference type="STRING" id="698738.OLEAN_C14980"/>
<dbReference type="InterPro" id="IPR058625">
    <property type="entry name" value="MdtA-like_BSH"/>
</dbReference>
<dbReference type="OrthoDB" id="1185083at2"/>
<dbReference type="Gene3D" id="2.40.30.170">
    <property type="match status" value="1"/>
</dbReference>
<dbReference type="GO" id="GO:1990281">
    <property type="term" value="C:efflux pump complex"/>
    <property type="evidence" value="ECO:0007669"/>
    <property type="project" value="TreeGrafter"/>
</dbReference>
<keyword evidence="5" id="KW-1185">Reference proteome</keyword>
<comment type="similarity">
    <text evidence="1">Belongs to the membrane fusion protein (MFP) (TC 8.A.1) family.</text>
</comment>
<dbReference type="PANTHER" id="PTHR30469">
    <property type="entry name" value="MULTIDRUG RESISTANCE PROTEIN MDTA"/>
    <property type="match status" value="1"/>
</dbReference>
<dbReference type="AlphaFoldDB" id="R4YTC4"/>
<dbReference type="NCBIfam" id="TIGR01730">
    <property type="entry name" value="RND_mfp"/>
    <property type="match status" value="1"/>
</dbReference>
<sequence>MGYKRSLFALLIITAALVGCGDNSEVQQVQEKPVVVQLSEVTNATTEHEFTFPAKVMAKTTVDLAFRVSGRLHSVNLPEGKTIKKGRVIARLDPEPFERAVRMADVRLQQARLELKRVKTIAIRGIGSEKSVDNAQVDFELAEIELENAKANLEYSVLKAPFNAMVSKRLIENEGFIKPGTAIARLQDLSRIHFKFDIPERIVNQYSRSQVAKASAYIDGAIDKDFDIEYVEYSTEPDPVSQTYEVVYAMDALKEILITPGLHATVTLKGSDAMMPKVLGVPVNALVTGTDNSMSVWVYDPETQRIHNQVVKVGSMVNGWVAVLSGIENGQRVVSAGVTQMKEGLLVRPFDMQ</sequence>
<reference evidence="4 5" key="1">
    <citation type="journal article" date="2013" name="Nat. Commun.">
        <title>Genome sequence and functional genomic analysis of the oil-degrading bacterium Oleispira antarctica.</title>
        <authorList>
            <person name="Kube M."/>
            <person name="Chernikova T.N."/>
            <person name="Al-Ramahi Y."/>
            <person name="Beloqui A."/>
            <person name="Lopez-Cortez N."/>
            <person name="Guazzaroni M.E."/>
            <person name="Heipieper H.J."/>
            <person name="Klages S."/>
            <person name="Kotsyurbenko O.R."/>
            <person name="Langer I."/>
            <person name="Nechitaylo T.Y."/>
            <person name="Lunsdorf H."/>
            <person name="Fernandez M."/>
            <person name="Juarez S."/>
            <person name="Ciordia S."/>
            <person name="Singer A."/>
            <person name="Kagan O."/>
            <person name="Egorova O."/>
            <person name="Petit P.A."/>
            <person name="Stogios P."/>
            <person name="Kim Y."/>
            <person name="Tchigvintsev A."/>
            <person name="Flick R."/>
            <person name="Denaro R."/>
            <person name="Genovese M."/>
            <person name="Albar J.P."/>
            <person name="Reva O.N."/>
            <person name="Martinez-Gomariz M."/>
            <person name="Tran H."/>
            <person name="Ferrer M."/>
            <person name="Savchenko A."/>
            <person name="Yakunin A.F."/>
            <person name="Yakimov M.M."/>
            <person name="Golyshina O.V."/>
            <person name="Reinhardt R."/>
            <person name="Golyshin P.N."/>
        </authorList>
    </citation>
    <scope>NUCLEOTIDE SEQUENCE [LARGE SCALE GENOMIC DNA]</scope>
</reference>
<keyword evidence="4" id="KW-0449">Lipoprotein</keyword>
<dbReference type="Gene3D" id="1.10.287.470">
    <property type="entry name" value="Helix hairpin bin"/>
    <property type="match status" value="1"/>
</dbReference>
<gene>
    <name evidence="4" type="ORF">OLEAN_C14980</name>
</gene>
<evidence type="ECO:0000313" key="4">
    <source>
        <dbReference type="EMBL" id="CCK75674.1"/>
    </source>
</evidence>
<evidence type="ECO:0000259" key="3">
    <source>
        <dbReference type="Pfam" id="PF25917"/>
    </source>
</evidence>
<keyword evidence="2" id="KW-0732">Signal</keyword>
<dbReference type="SUPFAM" id="SSF111369">
    <property type="entry name" value="HlyD-like secretion proteins"/>
    <property type="match status" value="1"/>
</dbReference>
<name>R4YTC4_OLEAN</name>
<dbReference type="Gene3D" id="2.40.50.100">
    <property type="match status" value="1"/>
</dbReference>
<feature type="signal peptide" evidence="2">
    <location>
        <begin position="1"/>
        <end position="20"/>
    </location>
</feature>
<proteinExistence type="inferred from homology"/>
<evidence type="ECO:0000256" key="2">
    <source>
        <dbReference type="SAM" id="SignalP"/>
    </source>
</evidence>
<feature type="domain" description="Multidrug resistance protein MdtA-like barrel-sandwich hybrid" evidence="3">
    <location>
        <begin position="61"/>
        <end position="336"/>
    </location>
</feature>
<dbReference type="PANTHER" id="PTHR30469:SF20">
    <property type="entry name" value="EFFLUX RND TRANSPORTER PERIPLASMIC ADAPTOR SUBUNIT"/>
    <property type="match status" value="1"/>
</dbReference>
<evidence type="ECO:0000256" key="1">
    <source>
        <dbReference type="ARBA" id="ARBA00009477"/>
    </source>
</evidence>
<dbReference type="EMBL" id="FO203512">
    <property type="protein sequence ID" value="CCK75674.1"/>
    <property type="molecule type" value="Genomic_DNA"/>
</dbReference>
<dbReference type="KEGG" id="oai:OLEAN_C14980"/>
<dbReference type="Pfam" id="PF25917">
    <property type="entry name" value="BSH_RND"/>
    <property type="match status" value="1"/>
</dbReference>